<sequence length="109" mass="11647">MSCCETRSPRRSHPPAPHPVRSPAVHTSLHNAAHCSPMVRARLACPVACLLHTPLHNIPPAPRRTRPAARGTSRCTPVLATPYAGPCTCRLQAWRAFGGGSEAACIPED</sequence>
<accession>A0AAD6YBZ6</accession>
<protein>
    <submittedName>
        <fullName evidence="2">Uncharacterized protein</fullName>
    </submittedName>
</protein>
<reference evidence="2" key="1">
    <citation type="submission" date="2023-03" db="EMBL/GenBank/DDBJ databases">
        <title>Massive genome expansion in bonnet fungi (Mycena s.s.) driven by repeated elements and novel gene families across ecological guilds.</title>
        <authorList>
            <consortium name="Lawrence Berkeley National Laboratory"/>
            <person name="Harder C.B."/>
            <person name="Miyauchi S."/>
            <person name="Viragh M."/>
            <person name="Kuo A."/>
            <person name="Thoen E."/>
            <person name="Andreopoulos B."/>
            <person name="Lu D."/>
            <person name="Skrede I."/>
            <person name="Drula E."/>
            <person name="Henrissat B."/>
            <person name="Morin E."/>
            <person name="Kohler A."/>
            <person name="Barry K."/>
            <person name="LaButti K."/>
            <person name="Morin E."/>
            <person name="Salamov A."/>
            <person name="Lipzen A."/>
            <person name="Mereny Z."/>
            <person name="Hegedus B."/>
            <person name="Baldrian P."/>
            <person name="Stursova M."/>
            <person name="Weitz H."/>
            <person name="Taylor A."/>
            <person name="Grigoriev I.V."/>
            <person name="Nagy L.G."/>
            <person name="Martin F."/>
            <person name="Kauserud H."/>
        </authorList>
    </citation>
    <scope>NUCLEOTIDE SEQUENCE</scope>
    <source>
        <strain evidence="2">9144</strain>
    </source>
</reference>
<feature type="region of interest" description="Disordered" evidence="1">
    <location>
        <begin position="1"/>
        <end position="24"/>
    </location>
</feature>
<name>A0AAD6YBZ6_9AGAR</name>
<evidence type="ECO:0000313" key="3">
    <source>
        <dbReference type="Proteomes" id="UP001219525"/>
    </source>
</evidence>
<dbReference type="EMBL" id="JARJCW010000027">
    <property type="protein sequence ID" value="KAJ7210773.1"/>
    <property type="molecule type" value="Genomic_DNA"/>
</dbReference>
<dbReference type="Proteomes" id="UP001219525">
    <property type="component" value="Unassembled WGS sequence"/>
</dbReference>
<keyword evidence="3" id="KW-1185">Reference proteome</keyword>
<proteinExistence type="predicted"/>
<organism evidence="2 3">
    <name type="scientific">Mycena pura</name>
    <dbReference type="NCBI Taxonomy" id="153505"/>
    <lineage>
        <taxon>Eukaryota</taxon>
        <taxon>Fungi</taxon>
        <taxon>Dikarya</taxon>
        <taxon>Basidiomycota</taxon>
        <taxon>Agaricomycotina</taxon>
        <taxon>Agaricomycetes</taxon>
        <taxon>Agaricomycetidae</taxon>
        <taxon>Agaricales</taxon>
        <taxon>Marasmiineae</taxon>
        <taxon>Mycenaceae</taxon>
        <taxon>Mycena</taxon>
    </lineage>
</organism>
<evidence type="ECO:0000313" key="2">
    <source>
        <dbReference type="EMBL" id="KAJ7210773.1"/>
    </source>
</evidence>
<gene>
    <name evidence="2" type="ORF">GGX14DRAFT_565378</name>
</gene>
<dbReference type="AlphaFoldDB" id="A0AAD6YBZ6"/>
<evidence type="ECO:0000256" key="1">
    <source>
        <dbReference type="SAM" id="MobiDB-lite"/>
    </source>
</evidence>
<comment type="caution">
    <text evidence="2">The sequence shown here is derived from an EMBL/GenBank/DDBJ whole genome shotgun (WGS) entry which is preliminary data.</text>
</comment>